<keyword evidence="2" id="KW-0378">Hydrolase</keyword>
<dbReference type="RefSeq" id="WP_105041486.1">
    <property type="nucleotide sequence ID" value="NZ_PPSL01000014.1"/>
</dbReference>
<reference evidence="2 3" key="1">
    <citation type="submission" date="2018-01" db="EMBL/GenBank/DDBJ databases">
        <title>A novel member of the phylum Bacteroidetes isolated from glacier ice.</title>
        <authorList>
            <person name="Liu Q."/>
            <person name="Xin Y.-H."/>
        </authorList>
    </citation>
    <scope>NUCLEOTIDE SEQUENCE [LARGE SCALE GENOMIC DNA]</scope>
    <source>
        <strain evidence="2 3">RB1R16</strain>
    </source>
</reference>
<keyword evidence="2" id="KW-0547">Nucleotide-binding</keyword>
<dbReference type="GO" id="GO:0000723">
    <property type="term" value="P:telomere maintenance"/>
    <property type="evidence" value="ECO:0007669"/>
    <property type="project" value="InterPro"/>
</dbReference>
<dbReference type="InterPro" id="IPR051055">
    <property type="entry name" value="PIF1_helicase"/>
</dbReference>
<dbReference type="Pfam" id="PF05970">
    <property type="entry name" value="PIF1"/>
    <property type="match status" value="1"/>
</dbReference>
<evidence type="ECO:0000313" key="2">
    <source>
        <dbReference type="EMBL" id="PQJ08756.1"/>
    </source>
</evidence>
<evidence type="ECO:0000313" key="3">
    <source>
        <dbReference type="Proteomes" id="UP000239872"/>
    </source>
</evidence>
<dbReference type="EMBL" id="PPSL01000014">
    <property type="protein sequence ID" value="PQJ08756.1"/>
    <property type="molecule type" value="Genomic_DNA"/>
</dbReference>
<gene>
    <name evidence="2" type="ORF">CJD36_022605</name>
</gene>
<dbReference type="GO" id="GO:0006281">
    <property type="term" value="P:DNA repair"/>
    <property type="evidence" value="ECO:0007669"/>
    <property type="project" value="InterPro"/>
</dbReference>
<comment type="caution">
    <text evidence="2">The sequence shown here is derived from an EMBL/GenBank/DDBJ whole genome shotgun (WGS) entry which is preliminary data.</text>
</comment>
<dbReference type="CDD" id="cd18809">
    <property type="entry name" value="SF1_C_RecD"/>
    <property type="match status" value="1"/>
</dbReference>
<feature type="domain" description="DNA helicase Pif1-like DEAD-box helicase" evidence="1">
    <location>
        <begin position="29"/>
        <end position="236"/>
    </location>
</feature>
<dbReference type="Gene3D" id="2.30.30.940">
    <property type="match status" value="1"/>
</dbReference>
<name>A0A2S7SQB9_9BACT</name>
<dbReference type="OrthoDB" id="9763659at2"/>
<dbReference type="GO" id="GO:0003678">
    <property type="term" value="F:DNA helicase activity"/>
    <property type="evidence" value="ECO:0007669"/>
    <property type="project" value="InterPro"/>
</dbReference>
<dbReference type="Gene3D" id="3.40.50.300">
    <property type="entry name" value="P-loop containing nucleotide triphosphate hydrolases"/>
    <property type="match status" value="2"/>
</dbReference>
<proteinExistence type="predicted"/>
<dbReference type="InterPro" id="IPR027417">
    <property type="entry name" value="P-loop_NTPase"/>
</dbReference>
<accession>A0A2S7SQB9</accession>
<dbReference type="PANTHER" id="PTHR47642:SF5">
    <property type="entry name" value="ATP-DEPENDENT DNA HELICASE"/>
    <property type="match status" value="1"/>
</dbReference>
<dbReference type="SUPFAM" id="SSF52540">
    <property type="entry name" value="P-loop containing nucleoside triphosphate hydrolases"/>
    <property type="match status" value="2"/>
</dbReference>
<organism evidence="2 3">
    <name type="scientific">Flavipsychrobacter stenotrophus</name>
    <dbReference type="NCBI Taxonomy" id="2077091"/>
    <lineage>
        <taxon>Bacteria</taxon>
        <taxon>Pseudomonadati</taxon>
        <taxon>Bacteroidota</taxon>
        <taxon>Chitinophagia</taxon>
        <taxon>Chitinophagales</taxon>
        <taxon>Chitinophagaceae</taxon>
        <taxon>Flavipsychrobacter</taxon>
    </lineage>
</organism>
<dbReference type="PANTHER" id="PTHR47642">
    <property type="entry name" value="ATP-DEPENDENT DNA HELICASE"/>
    <property type="match status" value="1"/>
</dbReference>
<keyword evidence="3" id="KW-1185">Reference proteome</keyword>
<evidence type="ECO:0000259" key="1">
    <source>
        <dbReference type="Pfam" id="PF05970"/>
    </source>
</evidence>
<keyword evidence="2" id="KW-0347">Helicase</keyword>
<sequence>MIPAKFLNPFDTPDADNLTFLKAATFVCDTDENIFLTGKAGSGKTTFLKYIRSQTKKRCAVVAPTGIAAINAGGETIHSFLQLPFGPFIPGTVSGFGGTPDNVEDKHSLLARLRLRETKQQLIRKLQLLIIDEVSMVRADLLDAMDLVLRHVRRQYHKPFGGVQMVFIGDMFQLPPVAQPEDWEILRNFYSSTYFFDSVAIRENPPLYIELTKIYRQKDKVFIDLLNRIRTGNVTYDDIDTLNARQVQEGVDYKGYIVLCTHNQIADTINREELEKLATPTHKFKGKITNDFSEKNLPTEMELNLKEGAQVMFIKNDLQTPRRYYNGKIGVVERIDVNGIKVSFPGEPASNSLIADLEVWKNVRYALDPRKGEVVEDEIGSFSQYPLRLAWAITVHKSQGLTLDKAIVDLNRAFASGQVYVALSRCTSIEGLALRSKLNIENVMIDSRIIDFAETEADEAELDLRLEASRRHAHLSRMIQAFTFTDLIEAVTQAALELSKRKLGPAQQNMDLIGKIRNSLLTAQTHAETFHWQVRSFFEAGEDIKIIERGAAARIYFSQKVFVPILADIDAHLIMLNDKTKVAKHAKVWSSLRVLVDQKNAEILS</sequence>
<dbReference type="Proteomes" id="UP000239872">
    <property type="component" value="Unassembled WGS sequence"/>
</dbReference>
<protein>
    <submittedName>
        <fullName evidence="2">Helicase</fullName>
    </submittedName>
</protein>
<keyword evidence="2" id="KW-0067">ATP-binding</keyword>
<dbReference type="AlphaFoldDB" id="A0A2S7SQB9"/>
<dbReference type="FunFam" id="3.40.50.300:FF:001498">
    <property type="entry name" value="ATP-dependent DNA helicase"/>
    <property type="match status" value="1"/>
</dbReference>
<dbReference type="InterPro" id="IPR010285">
    <property type="entry name" value="DNA_helicase_pif1-like_DEAD"/>
</dbReference>